<evidence type="ECO:0000256" key="4">
    <source>
        <dbReference type="SAM" id="MobiDB-lite"/>
    </source>
</evidence>
<dbReference type="EMBL" id="BAABAZ010000004">
    <property type="protein sequence ID" value="GAA4283784.1"/>
    <property type="molecule type" value="Genomic_DNA"/>
</dbReference>
<protein>
    <submittedName>
        <fullName evidence="6">Thiamine pyrophosphate-dependent dehydrogenase E1 component subunit alpha</fullName>
    </submittedName>
</protein>
<keyword evidence="3" id="KW-0786">Thiamine pyrophosphate</keyword>
<feature type="compositionally biased region" description="Low complexity" evidence="4">
    <location>
        <begin position="1"/>
        <end position="30"/>
    </location>
</feature>
<dbReference type="PANTHER" id="PTHR11516:SF60">
    <property type="entry name" value="PYRUVATE DEHYDROGENASE E1 COMPONENT SUBUNIT ALPHA"/>
    <property type="match status" value="1"/>
</dbReference>
<dbReference type="Proteomes" id="UP001501586">
    <property type="component" value="Unassembled WGS sequence"/>
</dbReference>
<organism evidence="6 7">
    <name type="scientific">Brevibacterium daeguense</name>
    <dbReference type="NCBI Taxonomy" id="909936"/>
    <lineage>
        <taxon>Bacteria</taxon>
        <taxon>Bacillati</taxon>
        <taxon>Actinomycetota</taxon>
        <taxon>Actinomycetes</taxon>
        <taxon>Micrococcales</taxon>
        <taxon>Brevibacteriaceae</taxon>
        <taxon>Brevibacterium</taxon>
    </lineage>
</organism>
<feature type="domain" description="Dehydrogenase E1 component" evidence="5">
    <location>
        <begin position="86"/>
        <end position="361"/>
    </location>
</feature>
<dbReference type="PANTHER" id="PTHR11516">
    <property type="entry name" value="PYRUVATE DEHYDROGENASE E1 COMPONENT, ALPHA SUBUNIT BACTERIAL AND ORGANELLAR"/>
    <property type="match status" value="1"/>
</dbReference>
<keyword evidence="7" id="KW-1185">Reference proteome</keyword>
<keyword evidence="2" id="KW-0560">Oxidoreductase</keyword>
<dbReference type="CDD" id="cd02000">
    <property type="entry name" value="TPP_E1_PDC_ADC_BCADC"/>
    <property type="match status" value="1"/>
</dbReference>
<evidence type="ECO:0000313" key="6">
    <source>
        <dbReference type="EMBL" id="GAA4283784.1"/>
    </source>
</evidence>
<accession>A0ABP8EIK6</accession>
<evidence type="ECO:0000259" key="5">
    <source>
        <dbReference type="Pfam" id="PF00676"/>
    </source>
</evidence>
<evidence type="ECO:0000256" key="3">
    <source>
        <dbReference type="ARBA" id="ARBA00023052"/>
    </source>
</evidence>
<gene>
    <name evidence="6" type="ORF">GCM10022261_13150</name>
</gene>
<reference evidence="7" key="1">
    <citation type="journal article" date="2019" name="Int. J. Syst. Evol. Microbiol.">
        <title>The Global Catalogue of Microorganisms (GCM) 10K type strain sequencing project: providing services to taxonomists for standard genome sequencing and annotation.</title>
        <authorList>
            <consortium name="The Broad Institute Genomics Platform"/>
            <consortium name="The Broad Institute Genome Sequencing Center for Infectious Disease"/>
            <person name="Wu L."/>
            <person name="Ma J."/>
        </authorList>
    </citation>
    <scope>NUCLEOTIDE SEQUENCE [LARGE SCALE GENOMIC DNA]</scope>
    <source>
        <strain evidence="7">JCM 17458</strain>
    </source>
</reference>
<evidence type="ECO:0000256" key="2">
    <source>
        <dbReference type="ARBA" id="ARBA00023002"/>
    </source>
</evidence>
<evidence type="ECO:0000256" key="1">
    <source>
        <dbReference type="ARBA" id="ARBA00001964"/>
    </source>
</evidence>
<sequence length="374" mass="39883">MGAAMTESTHASESTTECTTTSTTTRSAPADAPVPDTRETSAPGRDLSDDTRLGLYSTMVLSRTYEEAILREYHADKGPGFDIGKGLIPGEMHLSAGQEPVAAGVCAHLTAEDAVTATHRPHHFAVAHGVDMKKMTAEIFGRTTGLGRGRGGHMHLFDPDVHFSCSGIVAEGYPPALGMAFAFKRRGTDAIAVAVAGEGAANQGAFHESLNLAALWKLPVVFIVEDNEWGISVARTASTAVSSNAVRAAGYGIPGERIEDNDVEAVYQAAGRAVERARAGEGPSLIEVATLRLWGHFEGDAQGYRTDLDDITALDPIPRYESRLREAGVLDDAAVDSARERAVTQVEEAIDFAKDSDIPDPADLMKYIFAEEER</sequence>
<dbReference type="InterPro" id="IPR050642">
    <property type="entry name" value="PDH_E1_Alpha_Subunit"/>
</dbReference>
<comment type="cofactor">
    <cofactor evidence="1">
        <name>thiamine diphosphate</name>
        <dbReference type="ChEBI" id="CHEBI:58937"/>
    </cofactor>
</comment>
<dbReference type="Pfam" id="PF00676">
    <property type="entry name" value="E1_dh"/>
    <property type="match status" value="1"/>
</dbReference>
<evidence type="ECO:0000313" key="7">
    <source>
        <dbReference type="Proteomes" id="UP001501586"/>
    </source>
</evidence>
<dbReference type="Gene3D" id="3.40.50.970">
    <property type="match status" value="1"/>
</dbReference>
<dbReference type="InterPro" id="IPR029061">
    <property type="entry name" value="THDP-binding"/>
</dbReference>
<comment type="caution">
    <text evidence="6">The sequence shown here is derived from an EMBL/GenBank/DDBJ whole genome shotgun (WGS) entry which is preliminary data.</text>
</comment>
<feature type="region of interest" description="Disordered" evidence="4">
    <location>
        <begin position="1"/>
        <end position="50"/>
    </location>
</feature>
<proteinExistence type="predicted"/>
<dbReference type="SUPFAM" id="SSF52518">
    <property type="entry name" value="Thiamin diphosphate-binding fold (THDP-binding)"/>
    <property type="match status" value="1"/>
</dbReference>
<name>A0ABP8EIK6_9MICO</name>
<dbReference type="InterPro" id="IPR001017">
    <property type="entry name" value="DH_E1"/>
</dbReference>